<reference evidence="5" key="1">
    <citation type="submission" date="2020-01" db="EMBL/GenBank/DDBJ databases">
        <title>'Steroidobacter agaridevorans' sp. nov., agar-degrading bacteria isolated from rhizosphere soils.</title>
        <authorList>
            <person name="Ikenaga M."/>
            <person name="Kataoka M."/>
            <person name="Murouchi A."/>
            <person name="Katsuragi S."/>
            <person name="Sakai M."/>
        </authorList>
    </citation>
    <scope>NUCLEOTIDE SEQUENCE [LARGE SCALE GENOMIC DNA]</scope>
    <source>
        <strain evidence="5">YU21-B</strain>
    </source>
</reference>
<feature type="transmembrane region" description="Helical" evidence="2">
    <location>
        <begin position="7"/>
        <end position="26"/>
    </location>
</feature>
<evidence type="ECO:0000256" key="2">
    <source>
        <dbReference type="SAM" id="Phobius"/>
    </source>
</evidence>
<dbReference type="Proteomes" id="UP000445000">
    <property type="component" value="Unassembled WGS sequence"/>
</dbReference>
<name>A0A829YNL9_9GAMM</name>
<evidence type="ECO:0000259" key="3">
    <source>
        <dbReference type="Pfam" id="PF02470"/>
    </source>
</evidence>
<comment type="caution">
    <text evidence="4">The sequence shown here is derived from an EMBL/GenBank/DDBJ whole genome shotgun (WGS) entry which is preliminary data.</text>
</comment>
<feature type="region of interest" description="Disordered" evidence="1">
    <location>
        <begin position="154"/>
        <end position="175"/>
    </location>
</feature>
<dbReference type="Pfam" id="PF02470">
    <property type="entry name" value="MlaD"/>
    <property type="match status" value="1"/>
</dbReference>
<dbReference type="AlphaFoldDB" id="A0A829YNL9"/>
<dbReference type="InterPro" id="IPR003399">
    <property type="entry name" value="Mce/MlaD"/>
</dbReference>
<proteinExistence type="predicted"/>
<organism evidence="4 5">
    <name type="scientific">Steroidobacter agaridevorans</name>
    <dbReference type="NCBI Taxonomy" id="2695856"/>
    <lineage>
        <taxon>Bacteria</taxon>
        <taxon>Pseudomonadati</taxon>
        <taxon>Pseudomonadota</taxon>
        <taxon>Gammaproteobacteria</taxon>
        <taxon>Steroidobacterales</taxon>
        <taxon>Steroidobacteraceae</taxon>
        <taxon>Steroidobacter</taxon>
    </lineage>
</organism>
<keyword evidence="5" id="KW-1185">Reference proteome</keyword>
<dbReference type="PANTHER" id="PTHR33371">
    <property type="entry name" value="INTERMEMBRANE PHOSPHOLIPID TRANSPORT SYSTEM BINDING PROTEIN MLAD-RELATED"/>
    <property type="match status" value="1"/>
</dbReference>
<dbReference type="NCBIfam" id="TIGR04430">
    <property type="entry name" value="OM_asym_MlaD"/>
    <property type="match status" value="1"/>
</dbReference>
<sequence>MRSTRAVEISTGLFVLLGFAALFFMVTQITNRELSVDGASYDVTAQFENIGSLKPGAAVSMAGVTVGRVDSIGFDQNVYKAVVKMRIASNYNRIPNDSDAAIMTSGLLGGQYVGITAGGSEEYLKSGDRITLVQDALVLENLINQLVASFMKRDNSDEAQQGAEGGQNKTEEAKQ</sequence>
<evidence type="ECO:0000256" key="1">
    <source>
        <dbReference type="SAM" id="MobiDB-lite"/>
    </source>
</evidence>
<dbReference type="EMBL" id="BLJN01000009">
    <property type="protein sequence ID" value="GFE84422.1"/>
    <property type="molecule type" value="Genomic_DNA"/>
</dbReference>
<keyword evidence="2" id="KW-1133">Transmembrane helix</keyword>
<dbReference type="InterPro" id="IPR052336">
    <property type="entry name" value="MlaD_Phospholipid_Transporter"/>
</dbReference>
<feature type="domain" description="Mce/MlaD" evidence="3">
    <location>
        <begin position="40"/>
        <end position="118"/>
    </location>
</feature>
<keyword evidence="2" id="KW-0812">Transmembrane</keyword>
<gene>
    <name evidence="4" type="ORF">GCM10011487_64220</name>
</gene>
<accession>A0A829YNL9</accession>
<dbReference type="PANTHER" id="PTHR33371:SF4">
    <property type="entry name" value="INTERMEMBRANE PHOSPHOLIPID TRANSPORT SYSTEM BINDING PROTEIN MLAD"/>
    <property type="match status" value="1"/>
</dbReference>
<dbReference type="GO" id="GO:0005543">
    <property type="term" value="F:phospholipid binding"/>
    <property type="evidence" value="ECO:0007669"/>
    <property type="project" value="TreeGrafter"/>
</dbReference>
<keyword evidence="2" id="KW-0472">Membrane</keyword>
<dbReference type="RefSeq" id="WP_161816029.1">
    <property type="nucleotide sequence ID" value="NZ_BLJN01000009.1"/>
</dbReference>
<evidence type="ECO:0000313" key="5">
    <source>
        <dbReference type="Proteomes" id="UP000445000"/>
    </source>
</evidence>
<protein>
    <submittedName>
        <fullName evidence="4">Outer membrane lipid asymmetry maintenance protein MlaD</fullName>
    </submittedName>
</protein>
<evidence type="ECO:0000313" key="4">
    <source>
        <dbReference type="EMBL" id="GFE84422.1"/>
    </source>
</evidence>
<dbReference type="GO" id="GO:0005548">
    <property type="term" value="F:phospholipid transporter activity"/>
    <property type="evidence" value="ECO:0007669"/>
    <property type="project" value="TreeGrafter"/>
</dbReference>
<dbReference type="InterPro" id="IPR030970">
    <property type="entry name" value="ABC_MlaD"/>
</dbReference>